<reference evidence="2" key="2">
    <citation type="submission" date="2022-01" db="EMBL/GenBank/DDBJ databases">
        <authorList>
            <person name="Yamashiro T."/>
            <person name="Shiraishi A."/>
            <person name="Satake H."/>
            <person name="Nakayama K."/>
        </authorList>
    </citation>
    <scope>NUCLEOTIDE SEQUENCE</scope>
</reference>
<evidence type="ECO:0000313" key="3">
    <source>
        <dbReference type="Proteomes" id="UP001151760"/>
    </source>
</evidence>
<dbReference type="Proteomes" id="UP001151760">
    <property type="component" value="Unassembled WGS sequence"/>
</dbReference>
<comment type="caution">
    <text evidence="2">The sequence shown here is derived from an EMBL/GenBank/DDBJ whole genome shotgun (WGS) entry which is preliminary data.</text>
</comment>
<dbReference type="EMBL" id="BQNB010020129">
    <property type="protein sequence ID" value="GJT92640.1"/>
    <property type="molecule type" value="Genomic_DNA"/>
</dbReference>
<name>A0ABQ5HZ71_9ASTR</name>
<evidence type="ECO:0000313" key="2">
    <source>
        <dbReference type="EMBL" id="GJT92640.1"/>
    </source>
</evidence>
<reference evidence="2" key="1">
    <citation type="journal article" date="2022" name="Int. J. Mol. Sci.">
        <title>Draft Genome of Tanacetum Coccineum: Genomic Comparison of Closely Related Tanacetum-Family Plants.</title>
        <authorList>
            <person name="Yamashiro T."/>
            <person name="Shiraishi A."/>
            <person name="Nakayama K."/>
            <person name="Satake H."/>
        </authorList>
    </citation>
    <scope>NUCLEOTIDE SEQUENCE</scope>
</reference>
<protein>
    <recommendedName>
        <fullName evidence="4">Zinc knuckle CX2CX4HX4C</fullName>
    </recommendedName>
</protein>
<gene>
    <name evidence="2" type="ORF">Tco_1081485</name>
</gene>
<feature type="region of interest" description="Disordered" evidence="1">
    <location>
        <begin position="34"/>
        <end position="123"/>
    </location>
</feature>
<evidence type="ECO:0000256" key="1">
    <source>
        <dbReference type="SAM" id="MobiDB-lite"/>
    </source>
</evidence>
<accession>A0ABQ5HZ71</accession>
<feature type="region of interest" description="Disordered" evidence="1">
    <location>
        <begin position="139"/>
        <end position="164"/>
    </location>
</feature>
<keyword evidence="3" id="KW-1185">Reference proteome</keyword>
<organism evidence="2 3">
    <name type="scientific">Tanacetum coccineum</name>
    <dbReference type="NCBI Taxonomy" id="301880"/>
    <lineage>
        <taxon>Eukaryota</taxon>
        <taxon>Viridiplantae</taxon>
        <taxon>Streptophyta</taxon>
        <taxon>Embryophyta</taxon>
        <taxon>Tracheophyta</taxon>
        <taxon>Spermatophyta</taxon>
        <taxon>Magnoliopsida</taxon>
        <taxon>eudicotyledons</taxon>
        <taxon>Gunneridae</taxon>
        <taxon>Pentapetalae</taxon>
        <taxon>asterids</taxon>
        <taxon>campanulids</taxon>
        <taxon>Asterales</taxon>
        <taxon>Asteraceae</taxon>
        <taxon>Asteroideae</taxon>
        <taxon>Anthemideae</taxon>
        <taxon>Anthemidinae</taxon>
        <taxon>Tanacetum</taxon>
    </lineage>
</organism>
<evidence type="ECO:0008006" key="4">
    <source>
        <dbReference type="Google" id="ProtNLM"/>
    </source>
</evidence>
<feature type="compositionally biased region" description="Polar residues" evidence="1">
    <location>
        <begin position="89"/>
        <end position="102"/>
    </location>
</feature>
<sequence>MAIPVEDGDGYTREVISVEYEWKLPQCMECRTFGHAHDSCPKRATEKETKHMDEQDDGFTEVKKRKNKGKKDAKQPNVGHISGDRPTKPKQSCYQPKTSSVHANGKPVSLTKKHGDTSHANPFDVLNNLDVEEDNGIEDPLISESCSKGLKDPNIGVSSSEKKKNLVFSPQPKIHYFDRDDTDDANMDVGAESEAFSSTDTQNEDLVSDEEVDEHIFLKGDKFDIWLKGRSRQ</sequence>
<proteinExistence type="predicted"/>
<feature type="compositionally biased region" description="Basic and acidic residues" evidence="1">
    <location>
        <begin position="35"/>
        <end position="53"/>
    </location>
</feature>